<dbReference type="RefSeq" id="WP_277529019.1">
    <property type="nucleotide sequence ID" value="NZ_JAPDIA010000001.1"/>
</dbReference>
<accession>A0A9X4KQ66</accession>
<dbReference type="AlphaFoldDB" id="A0A9X4KQ66"/>
<sequence>MIAVAKGAEMLYLKLLSERTRAGMLLVSLGEKEGEDQFLLLRILNSRPSWTLRTNGPAPSFKIALQMTVGIKSISESVSIEDASQAEQMERTIERFIQTGLSDFIAKCQKLRIDPAGFGDYARTHRRHWDREAFYASYPSMKTEVRVRAKLMQSGTID</sequence>
<dbReference type="Gene3D" id="3.30.300.210">
    <property type="entry name" value="Nutrient germinant receptor protein C, domain 3"/>
    <property type="match status" value="1"/>
</dbReference>
<protein>
    <submittedName>
        <fullName evidence="2">Ger(X)C family spore germination C-terminal domain-containing protein</fullName>
    </submittedName>
</protein>
<feature type="domain" description="Spore germination GerAC-like C-terminal" evidence="1">
    <location>
        <begin position="1"/>
        <end position="155"/>
    </location>
</feature>
<dbReference type="PANTHER" id="PTHR35789">
    <property type="entry name" value="SPORE GERMINATION PROTEIN B3"/>
    <property type="match status" value="1"/>
</dbReference>
<dbReference type="EMBL" id="JAPDIA010000001">
    <property type="protein sequence ID" value="MDG0808493.1"/>
    <property type="molecule type" value="Genomic_DNA"/>
</dbReference>
<evidence type="ECO:0000313" key="3">
    <source>
        <dbReference type="Proteomes" id="UP001153404"/>
    </source>
</evidence>
<comment type="caution">
    <text evidence="2">The sequence shown here is derived from an EMBL/GenBank/DDBJ whole genome shotgun (WGS) entry which is preliminary data.</text>
</comment>
<dbReference type="PANTHER" id="PTHR35789:SF1">
    <property type="entry name" value="SPORE GERMINATION PROTEIN B3"/>
    <property type="match status" value="1"/>
</dbReference>
<reference evidence="2" key="1">
    <citation type="submission" date="2022-10" db="EMBL/GenBank/DDBJ databases">
        <title>Comparative genomic analysis of Cohnella hashimotonis sp. nov., isolated from the International Space Station.</title>
        <authorList>
            <person name="Simpson A."/>
            <person name="Venkateswaran K."/>
        </authorList>
    </citation>
    <scope>NUCLEOTIDE SEQUENCE</scope>
    <source>
        <strain evidence="2">DSM 28161</strain>
    </source>
</reference>
<evidence type="ECO:0000313" key="2">
    <source>
        <dbReference type="EMBL" id="MDG0808493.1"/>
    </source>
</evidence>
<dbReference type="GO" id="GO:0016020">
    <property type="term" value="C:membrane"/>
    <property type="evidence" value="ECO:0007669"/>
    <property type="project" value="InterPro"/>
</dbReference>
<evidence type="ECO:0000259" key="1">
    <source>
        <dbReference type="Pfam" id="PF05504"/>
    </source>
</evidence>
<dbReference type="InterPro" id="IPR038501">
    <property type="entry name" value="Spore_GerAC_C_sf"/>
</dbReference>
<proteinExistence type="predicted"/>
<keyword evidence="3" id="KW-1185">Reference proteome</keyword>
<dbReference type="GO" id="GO:0009847">
    <property type="term" value="P:spore germination"/>
    <property type="evidence" value="ECO:0007669"/>
    <property type="project" value="InterPro"/>
</dbReference>
<name>A0A9X4KQ66_9BACL</name>
<gene>
    <name evidence="2" type="ORF">OMP40_03040</name>
</gene>
<dbReference type="InterPro" id="IPR008844">
    <property type="entry name" value="Spore_GerAC-like"/>
</dbReference>
<dbReference type="InterPro" id="IPR046953">
    <property type="entry name" value="Spore_GerAC-like_C"/>
</dbReference>
<dbReference type="Proteomes" id="UP001153404">
    <property type="component" value="Unassembled WGS sequence"/>
</dbReference>
<organism evidence="2 3">
    <name type="scientific">Cohnella rhizosphaerae</name>
    <dbReference type="NCBI Taxonomy" id="1457232"/>
    <lineage>
        <taxon>Bacteria</taxon>
        <taxon>Bacillati</taxon>
        <taxon>Bacillota</taxon>
        <taxon>Bacilli</taxon>
        <taxon>Bacillales</taxon>
        <taxon>Paenibacillaceae</taxon>
        <taxon>Cohnella</taxon>
    </lineage>
</organism>
<dbReference type="Pfam" id="PF05504">
    <property type="entry name" value="Spore_GerAC"/>
    <property type="match status" value="1"/>
</dbReference>